<evidence type="ECO:0000313" key="2">
    <source>
        <dbReference type="Proteomes" id="UP001596509"/>
    </source>
</evidence>
<proteinExistence type="predicted"/>
<organism evidence="1 2">
    <name type="scientific">Streptomyces caviscabies</name>
    <dbReference type="NCBI Taxonomy" id="90079"/>
    <lineage>
        <taxon>Bacteria</taxon>
        <taxon>Bacillati</taxon>
        <taxon>Actinomycetota</taxon>
        <taxon>Actinomycetes</taxon>
        <taxon>Kitasatosporales</taxon>
        <taxon>Streptomycetaceae</taxon>
        <taxon>Streptomyces</taxon>
    </lineage>
</organism>
<accession>A0ABW2MDP4</accession>
<protein>
    <submittedName>
        <fullName evidence="1">Uncharacterized protein</fullName>
    </submittedName>
</protein>
<reference evidence="2" key="1">
    <citation type="journal article" date="2019" name="Int. J. Syst. Evol. Microbiol.">
        <title>The Global Catalogue of Microorganisms (GCM) 10K type strain sequencing project: providing services to taxonomists for standard genome sequencing and annotation.</title>
        <authorList>
            <consortium name="The Broad Institute Genomics Platform"/>
            <consortium name="The Broad Institute Genome Sequencing Center for Infectious Disease"/>
            <person name="Wu L."/>
            <person name="Ma J."/>
        </authorList>
    </citation>
    <scope>NUCLEOTIDE SEQUENCE [LARGE SCALE GENOMIC DNA]</scope>
    <source>
        <strain evidence="2">ICMP 19430</strain>
    </source>
</reference>
<evidence type="ECO:0000313" key="1">
    <source>
        <dbReference type="EMBL" id="MFC7351658.1"/>
    </source>
</evidence>
<dbReference type="InterPro" id="IPR036259">
    <property type="entry name" value="MFS_trans_sf"/>
</dbReference>
<name>A0ABW2MDP4_9ACTN</name>
<comment type="caution">
    <text evidence="1">The sequence shown here is derived from an EMBL/GenBank/DDBJ whole genome shotgun (WGS) entry which is preliminary data.</text>
</comment>
<gene>
    <name evidence="1" type="ORF">ACFQW9_13500</name>
</gene>
<dbReference type="SUPFAM" id="SSF103473">
    <property type="entry name" value="MFS general substrate transporter"/>
    <property type="match status" value="1"/>
</dbReference>
<dbReference type="EMBL" id="JBHTCK010000003">
    <property type="protein sequence ID" value="MFC7351658.1"/>
    <property type="molecule type" value="Genomic_DNA"/>
</dbReference>
<dbReference type="Proteomes" id="UP001596509">
    <property type="component" value="Unassembled WGS sequence"/>
</dbReference>
<keyword evidence="2" id="KW-1185">Reference proteome</keyword>
<sequence>MSIAAGTVRGNLTLLQATAITDRWGTQHYGQLSALLSAPAMTASALAPSAAATLASILGGYRELCGVLAGLAAASAIVATATSVRGRE</sequence>
<dbReference type="RefSeq" id="WP_381039291.1">
    <property type="nucleotide sequence ID" value="NZ_JBHTCK010000003.1"/>
</dbReference>